<protein>
    <submittedName>
        <fullName evidence="2">Golgi-body localisation protein domain</fullName>
    </submittedName>
</protein>
<dbReference type="Proteomes" id="UP000325081">
    <property type="component" value="Unassembled WGS sequence"/>
</dbReference>
<keyword evidence="3" id="KW-1185">Reference proteome</keyword>
<gene>
    <name evidence="2" type="ORF">STAS_29204</name>
</gene>
<proteinExistence type="predicted"/>
<comment type="caution">
    <text evidence="2">The sequence shown here is derived from an EMBL/GenBank/DDBJ whole genome shotgun (WGS) entry which is preliminary data.</text>
</comment>
<dbReference type="EMBL" id="BKCP01009937">
    <property type="protein sequence ID" value="GER51789.1"/>
    <property type="molecule type" value="Genomic_DNA"/>
</dbReference>
<evidence type="ECO:0000313" key="2">
    <source>
        <dbReference type="EMBL" id="GER51789.1"/>
    </source>
</evidence>
<accession>A0A5A7R2X0</accession>
<feature type="compositionally biased region" description="Basic and acidic residues" evidence="1">
    <location>
        <begin position="29"/>
        <end position="52"/>
    </location>
</feature>
<reference evidence="3" key="1">
    <citation type="journal article" date="2019" name="Curr. Biol.">
        <title>Genome Sequence of Striga asiatica Provides Insight into the Evolution of Plant Parasitism.</title>
        <authorList>
            <person name="Yoshida S."/>
            <person name="Kim S."/>
            <person name="Wafula E.K."/>
            <person name="Tanskanen J."/>
            <person name="Kim Y.M."/>
            <person name="Honaas L."/>
            <person name="Yang Z."/>
            <person name="Spallek T."/>
            <person name="Conn C.E."/>
            <person name="Ichihashi Y."/>
            <person name="Cheong K."/>
            <person name="Cui S."/>
            <person name="Der J.P."/>
            <person name="Gundlach H."/>
            <person name="Jiao Y."/>
            <person name="Hori C."/>
            <person name="Ishida J.K."/>
            <person name="Kasahara H."/>
            <person name="Kiba T."/>
            <person name="Kim M.S."/>
            <person name="Koo N."/>
            <person name="Laohavisit A."/>
            <person name="Lee Y.H."/>
            <person name="Lumba S."/>
            <person name="McCourt P."/>
            <person name="Mortimer J.C."/>
            <person name="Mutuku J.M."/>
            <person name="Nomura T."/>
            <person name="Sasaki-Sekimoto Y."/>
            <person name="Seto Y."/>
            <person name="Wang Y."/>
            <person name="Wakatake T."/>
            <person name="Sakakibara H."/>
            <person name="Demura T."/>
            <person name="Yamaguchi S."/>
            <person name="Yoneyama K."/>
            <person name="Manabe R.I."/>
            <person name="Nelson D.C."/>
            <person name="Schulman A.H."/>
            <person name="Timko M.P."/>
            <person name="dePamphilis C.W."/>
            <person name="Choi D."/>
            <person name="Shirasu K."/>
        </authorList>
    </citation>
    <scope>NUCLEOTIDE SEQUENCE [LARGE SCALE GENOMIC DNA]</scope>
    <source>
        <strain evidence="3">cv. UVA1</strain>
    </source>
</reference>
<feature type="region of interest" description="Disordered" evidence="1">
    <location>
        <begin position="330"/>
        <end position="349"/>
    </location>
</feature>
<sequence>MAPLPFSRVSFPYEIDRENACSDAVWQFHPERNGSKGDRHPDKDPPRLRRTTENSSIRLADHSWTAKPKQQSLSQFNRFSFSKNQSNNLQNEATGFLPYRVLVLHEGDLLFTSDMAITMGSGERLSQSSLLKAFIPKNLLHADKGGRLSPKSREKESIGNIIVLPSSRLSLRVIQRREREKPAAKRRSSFSYGMALLVGCPARSIFSWPYLLSIVEAVYKIHLSFPGTRSQKRSITLSLSWQRQVSLCSPRLGNGEISSFFSLRLSSAPHLIEEISDANAIGLRRRVRVSRSTALETDAANGVVALSRVSDDYDNRIDVIEILGSKRSISGKDPPTVESEEEYQSGLVH</sequence>
<dbReference type="AlphaFoldDB" id="A0A5A7R2X0"/>
<organism evidence="2 3">
    <name type="scientific">Striga asiatica</name>
    <name type="common">Asiatic witchweed</name>
    <name type="synonym">Buchnera asiatica</name>
    <dbReference type="NCBI Taxonomy" id="4170"/>
    <lineage>
        <taxon>Eukaryota</taxon>
        <taxon>Viridiplantae</taxon>
        <taxon>Streptophyta</taxon>
        <taxon>Embryophyta</taxon>
        <taxon>Tracheophyta</taxon>
        <taxon>Spermatophyta</taxon>
        <taxon>Magnoliopsida</taxon>
        <taxon>eudicotyledons</taxon>
        <taxon>Gunneridae</taxon>
        <taxon>Pentapetalae</taxon>
        <taxon>asterids</taxon>
        <taxon>lamiids</taxon>
        <taxon>Lamiales</taxon>
        <taxon>Orobanchaceae</taxon>
        <taxon>Buchnereae</taxon>
        <taxon>Striga</taxon>
    </lineage>
</organism>
<evidence type="ECO:0000256" key="1">
    <source>
        <dbReference type="SAM" id="MobiDB-lite"/>
    </source>
</evidence>
<evidence type="ECO:0000313" key="3">
    <source>
        <dbReference type="Proteomes" id="UP000325081"/>
    </source>
</evidence>
<feature type="region of interest" description="Disordered" evidence="1">
    <location>
        <begin position="29"/>
        <end position="54"/>
    </location>
</feature>
<name>A0A5A7R2X0_STRAF</name>